<dbReference type="InterPro" id="IPR014044">
    <property type="entry name" value="CAP_dom"/>
</dbReference>
<dbReference type="InterPro" id="IPR035940">
    <property type="entry name" value="CAP_sf"/>
</dbReference>
<dbReference type="SMART" id="SM00198">
    <property type="entry name" value="SCP"/>
    <property type="match status" value="1"/>
</dbReference>
<gene>
    <name evidence="2" type="ORF">L9F63_010560</name>
</gene>
<dbReference type="InterPro" id="IPR002413">
    <property type="entry name" value="V5_allergen-like"/>
</dbReference>
<dbReference type="PROSITE" id="PS01009">
    <property type="entry name" value="CRISP_1"/>
    <property type="match status" value="1"/>
</dbReference>
<organism evidence="2 3">
    <name type="scientific">Diploptera punctata</name>
    <name type="common">Pacific beetle cockroach</name>
    <dbReference type="NCBI Taxonomy" id="6984"/>
    <lineage>
        <taxon>Eukaryota</taxon>
        <taxon>Metazoa</taxon>
        <taxon>Ecdysozoa</taxon>
        <taxon>Arthropoda</taxon>
        <taxon>Hexapoda</taxon>
        <taxon>Insecta</taxon>
        <taxon>Pterygota</taxon>
        <taxon>Neoptera</taxon>
        <taxon>Polyneoptera</taxon>
        <taxon>Dictyoptera</taxon>
        <taxon>Blattodea</taxon>
        <taxon>Blaberoidea</taxon>
        <taxon>Blaberidae</taxon>
        <taxon>Diplopterinae</taxon>
        <taxon>Diploptera</taxon>
    </lineage>
</organism>
<dbReference type="AlphaFoldDB" id="A0AAD8AHX6"/>
<feature type="non-terminal residue" evidence="2">
    <location>
        <position position="248"/>
    </location>
</feature>
<dbReference type="PROSITE" id="PS01010">
    <property type="entry name" value="CRISP_2"/>
    <property type="match status" value="1"/>
</dbReference>
<dbReference type="InterPro" id="IPR018244">
    <property type="entry name" value="Allrgn_V5/Tpx1_CS"/>
</dbReference>
<evidence type="ECO:0000259" key="1">
    <source>
        <dbReference type="SMART" id="SM00198"/>
    </source>
</evidence>
<name>A0AAD8AHX6_DIPPU</name>
<reference evidence="2" key="1">
    <citation type="journal article" date="2023" name="IScience">
        <title>Live-bearing cockroach genome reveals convergent evolutionary mechanisms linked to viviparity in insects and beyond.</title>
        <authorList>
            <person name="Fouks B."/>
            <person name="Harrison M.C."/>
            <person name="Mikhailova A.A."/>
            <person name="Marchal E."/>
            <person name="English S."/>
            <person name="Carruthers M."/>
            <person name="Jennings E.C."/>
            <person name="Chiamaka E.L."/>
            <person name="Frigard R.A."/>
            <person name="Pippel M."/>
            <person name="Attardo G.M."/>
            <person name="Benoit J.B."/>
            <person name="Bornberg-Bauer E."/>
            <person name="Tobe S.S."/>
        </authorList>
    </citation>
    <scope>NUCLEOTIDE SEQUENCE</scope>
    <source>
        <strain evidence="2">Stay&amp;Tobe</strain>
    </source>
</reference>
<accession>A0AAD8AHX6</accession>
<dbReference type="PRINTS" id="PR00837">
    <property type="entry name" value="V5TPXLIKE"/>
</dbReference>
<dbReference type="SUPFAM" id="SSF55797">
    <property type="entry name" value="PR-1-like"/>
    <property type="match status" value="1"/>
</dbReference>
<dbReference type="PANTHER" id="PTHR10334">
    <property type="entry name" value="CYSTEINE-RICH SECRETORY PROTEIN-RELATED"/>
    <property type="match status" value="1"/>
</dbReference>
<keyword evidence="3" id="KW-1185">Reference proteome</keyword>
<dbReference type="GO" id="GO:0005576">
    <property type="term" value="C:extracellular region"/>
    <property type="evidence" value="ECO:0007669"/>
    <property type="project" value="UniProtKB-SubCell"/>
</dbReference>
<reference evidence="2" key="2">
    <citation type="submission" date="2023-05" db="EMBL/GenBank/DDBJ databases">
        <authorList>
            <person name="Fouks B."/>
        </authorList>
    </citation>
    <scope>NUCLEOTIDE SEQUENCE</scope>
    <source>
        <strain evidence="2">Stay&amp;Tobe</strain>
        <tissue evidence="2">Testes</tissue>
    </source>
</reference>
<dbReference type="Pfam" id="PF00188">
    <property type="entry name" value="CAP"/>
    <property type="match status" value="1"/>
</dbReference>
<dbReference type="EMBL" id="JASPKZ010000842">
    <property type="protein sequence ID" value="KAJ9598966.1"/>
    <property type="molecule type" value="Genomic_DNA"/>
</dbReference>
<dbReference type="InterPro" id="IPR001283">
    <property type="entry name" value="CRISP-related"/>
</dbReference>
<evidence type="ECO:0000313" key="2">
    <source>
        <dbReference type="EMBL" id="KAJ9598966.1"/>
    </source>
</evidence>
<evidence type="ECO:0000313" key="3">
    <source>
        <dbReference type="Proteomes" id="UP001233999"/>
    </source>
</evidence>
<dbReference type="Proteomes" id="UP001233999">
    <property type="component" value="Unassembled WGS sequence"/>
</dbReference>
<dbReference type="Gene3D" id="3.40.33.10">
    <property type="entry name" value="CAP"/>
    <property type="match status" value="1"/>
</dbReference>
<sequence length="248" mass="28127">MCLYKGVSDNCLYYKQANMNDTVKKILVDKHNEMRRCIAKGIKYKPNHQNIPKAANMMKLEWNEQSARVAQKWAEQCQFKHDLCRKLEDMDNGQNIGSRFSKKQLTEIPYVELLEEMFEEIIKFNVSYIDKFKMLSGTGHFTQLIWAKTKYIGCGASFYQLREENNTYRLLLVCNYGPKGNMKGESIYIEGESCSSCPAGSICEDGLCTKHKKSSPYIQVSTASSSTSVDLTVSLSIPVDSTTSLPTA</sequence>
<proteinExistence type="predicted"/>
<protein>
    <recommendedName>
        <fullName evidence="1">SCP domain-containing protein</fullName>
    </recommendedName>
</protein>
<feature type="domain" description="SCP" evidence="1">
    <location>
        <begin position="22"/>
        <end position="184"/>
    </location>
</feature>
<dbReference type="PRINTS" id="PR00838">
    <property type="entry name" value="V5ALLERGEN"/>
</dbReference>
<comment type="caution">
    <text evidence="2">The sequence shown here is derived from an EMBL/GenBank/DDBJ whole genome shotgun (WGS) entry which is preliminary data.</text>
</comment>
<dbReference type="CDD" id="cd05380">
    <property type="entry name" value="CAP_euk"/>
    <property type="match status" value="1"/>
</dbReference>